<dbReference type="RefSeq" id="WP_262848886.1">
    <property type="nucleotide sequence ID" value="NZ_JANZYP010000079.1"/>
</dbReference>
<gene>
    <name evidence="1" type="ORF">ACFO8L_12835</name>
</gene>
<dbReference type="Gene3D" id="3.40.50.150">
    <property type="entry name" value="Vaccinia Virus protein VP39"/>
    <property type="match status" value="1"/>
</dbReference>
<sequence length="198" mass="21203">MTDTAEFRRALADRIGSPGWRGALEATPRELFLGDAVYRPDKTRGDLWTPIRRADVGMDEWLALAYADQTWVTQVGGVLADEATDVVTGSPSSSSTFPSLVVLMLEAAQIAEGDTALEIGTGTGYSTALMCHRLGQEAVTSIEYDQEVAARAGKAITEAGYTLNRAGIDGDFIGWKGWSPCQVDPVPLTLPSVAIHRS</sequence>
<dbReference type="Proteomes" id="UP001595891">
    <property type="component" value="Unassembled WGS sequence"/>
</dbReference>
<evidence type="ECO:0000313" key="2">
    <source>
        <dbReference type="Proteomes" id="UP001595891"/>
    </source>
</evidence>
<proteinExistence type="predicted"/>
<dbReference type="EMBL" id="JBHSFN010000006">
    <property type="protein sequence ID" value="MFC4586969.1"/>
    <property type="molecule type" value="Genomic_DNA"/>
</dbReference>
<accession>A0ABV9ED57</accession>
<dbReference type="Pfam" id="PF01135">
    <property type="entry name" value="PCMT"/>
    <property type="match status" value="1"/>
</dbReference>
<evidence type="ECO:0000313" key="1">
    <source>
        <dbReference type="EMBL" id="MFC4586969.1"/>
    </source>
</evidence>
<reference evidence="2" key="1">
    <citation type="journal article" date="2019" name="Int. J. Syst. Evol. Microbiol.">
        <title>The Global Catalogue of Microorganisms (GCM) 10K type strain sequencing project: providing services to taxonomists for standard genome sequencing and annotation.</title>
        <authorList>
            <consortium name="The Broad Institute Genomics Platform"/>
            <consortium name="The Broad Institute Genome Sequencing Center for Infectious Disease"/>
            <person name="Wu L."/>
            <person name="Ma J."/>
        </authorList>
    </citation>
    <scope>NUCLEOTIDE SEQUENCE [LARGE SCALE GENOMIC DNA]</scope>
    <source>
        <strain evidence="2">CCUG 49560</strain>
    </source>
</reference>
<name>A0ABV9ED57_9ACTN</name>
<organism evidence="1 2">
    <name type="scientific">Sphaerisporangium corydalis</name>
    <dbReference type="NCBI Taxonomy" id="1441875"/>
    <lineage>
        <taxon>Bacteria</taxon>
        <taxon>Bacillati</taxon>
        <taxon>Actinomycetota</taxon>
        <taxon>Actinomycetes</taxon>
        <taxon>Streptosporangiales</taxon>
        <taxon>Streptosporangiaceae</taxon>
        <taxon>Sphaerisporangium</taxon>
    </lineage>
</organism>
<comment type="caution">
    <text evidence="1">The sequence shown here is derived from an EMBL/GenBank/DDBJ whole genome shotgun (WGS) entry which is preliminary data.</text>
</comment>
<keyword evidence="2" id="KW-1185">Reference proteome</keyword>
<dbReference type="SUPFAM" id="SSF53335">
    <property type="entry name" value="S-adenosyl-L-methionine-dependent methyltransferases"/>
    <property type="match status" value="1"/>
</dbReference>
<protein>
    <submittedName>
        <fullName evidence="1">rRNA adenine N-6-methyltransferase family protein</fullName>
    </submittedName>
</protein>
<dbReference type="InterPro" id="IPR029063">
    <property type="entry name" value="SAM-dependent_MTases_sf"/>
</dbReference>